<comment type="caution">
    <text evidence="1">The sequence shown here is derived from an EMBL/GenBank/DDBJ whole genome shotgun (WGS) entry which is preliminary data.</text>
</comment>
<evidence type="ECO:0000313" key="1">
    <source>
        <dbReference type="EMBL" id="KAJ5111784.1"/>
    </source>
</evidence>
<name>A0A9W9G4A5_9EURO</name>
<keyword evidence="2" id="KW-1185">Reference proteome</keyword>
<accession>A0A9W9G4A5</accession>
<dbReference type="AlphaFoldDB" id="A0A9W9G4A5"/>
<sequence>MEPLTQLLNSPLDESFAALSMGGEIAPLRAARSINPFLEFLSPVQEINQLESLIHDHLLPNLQRRRNLTRLTPNDPFFQNAREIWEREGWTGEGLSNYETLLCGILDFPVILLLNPSGWDHLPWDEMVQSSPTLRWLQRMLEPLGLTLRDIIIIDAFPLLTDQKMDIMGNAEKVQLSHDVFNLTIEFLRRFKPRVMISCQCATKSSHPRWGIVNHPLAASLCSSVSEARRRRVSHMALDEHTIHVVRGFHPMHIERQEDPRIRADLDQVLRRTLEALYRPCADWRDQSRQEYEENIATAAEEVNVTMRAFFQAISAYRRYQRRATEFGTDPARLGRYYDISDYRNFKRDVQSFVSTMIPGSL</sequence>
<dbReference type="Proteomes" id="UP001141434">
    <property type="component" value="Unassembled WGS sequence"/>
</dbReference>
<protein>
    <submittedName>
        <fullName evidence="1">Uncharacterized protein</fullName>
    </submittedName>
</protein>
<dbReference type="EMBL" id="JAPMSZ010000002">
    <property type="protein sequence ID" value="KAJ5111784.1"/>
    <property type="molecule type" value="Genomic_DNA"/>
</dbReference>
<organism evidence="1 2">
    <name type="scientific">Penicillium alfredii</name>
    <dbReference type="NCBI Taxonomy" id="1506179"/>
    <lineage>
        <taxon>Eukaryota</taxon>
        <taxon>Fungi</taxon>
        <taxon>Dikarya</taxon>
        <taxon>Ascomycota</taxon>
        <taxon>Pezizomycotina</taxon>
        <taxon>Eurotiomycetes</taxon>
        <taxon>Eurotiomycetidae</taxon>
        <taxon>Eurotiales</taxon>
        <taxon>Aspergillaceae</taxon>
        <taxon>Penicillium</taxon>
    </lineage>
</organism>
<reference evidence="1" key="1">
    <citation type="submission" date="2022-11" db="EMBL/GenBank/DDBJ databases">
        <authorList>
            <person name="Petersen C."/>
        </authorList>
    </citation>
    <scope>NUCLEOTIDE SEQUENCE</scope>
    <source>
        <strain evidence="1">IBT 34128</strain>
    </source>
</reference>
<reference evidence="1" key="2">
    <citation type="journal article" date="2023" name="IMA Fungus">
        <title>Comparative genomic study of the Penicillium genus elucidates a diverse pangenome and 15 lateral gene transfer events.</title>
        <authorList>
            <person name="Petersen C."/>
            <person name="Sorensen T."/>
            <person name="Nielsen M.R."/>
            <person name="Sondergaard T.E."/>
            <person name="Sorensen J.L."/>
            <person name="Fitzpatrick D.A."/>
            <person name="Frisvad J.C."/>
            <person name="Nielsen K.L."/>
        </authorList>
    </citation>
    <scope>NUCLEOTIDE SEQUENCE</scope>
    <source>
        <strain evidence="1">IBT 34128</strain>
    </source>
</reference>
<dbReference type="OrthoDB" id="4276527at2759"/>
<evidence type="ECO:0000313" key="2">
    <source>
        <dbReference type="Proteomes" id="UP001141434"/>
    </source>
</evidence>
<dbReference type="GeneID" id="81391164"/>
<gene>
    <name evidence="1" type="ORF">NUU61_001414</name>
</gene>
<dbReference type="RefSeq" id="XP_056515263.1">
    <property type="nucleotide sequence ID" value="XM_056651996.1"/>
</dbReference>
<proteinExistence type="predicted"/>